<accession>A0A7K1UQ31</accession>
<evidence type="ECO:0000259" key="1">
    <source>
        <dbReference type="Pfam" id="PF04480"/>
    </source>
</evidence>
<evidence type="ECO:0000313" key="3">
    <source>
        <dbReference type="Proteomes" id="UP000466794"/>
    </source>
</evidence>
<keyword evidence="3" id="KW-1185">Reference proteome</keyword>
<dbReference type="Pfam" id="PF04480">
    <property type="entry name" value="DUF559"/>
    <property type="match status" value="1"/>
</dbReference>
<feature type="domain" description="DUF559" evidence="1">
    <location>
        <begin position="185"/>
        <end position="268"/>
    </location>
</feature>
<dbReference type="RefSeq" id="WP_157355238.1">
    <property type="nucleotide sequence ID" value="NZ_WRPP01000001.1"/>
</dbReference>
<sequence>MIRTRGELLAEGIPASTINDRCRRGVYTRLLPGTLCLGTPTSLDNCQAVIAWQPRAVLSHRTAAWLHGFLVDEPALIEATIPIDADRATPTWLKLYRRRLPPEWIDERYDLPLTCAALTVFDCTTVLPHREADALIDHQVGRRISGRALLDICDSHLHGSCTIRKQLREAAIHAASEPERLFARAMTRRGIRLLCNHPIGPYRCDFVDERSRTIIEIDGREYHSDSATFRRDRRRQNALLLDDWLVLRYAAADVLESIDSCADEAAAVIKRRRR</sequence>
<dbReference type="InterPro" id="IPR011335">
    <property type="entry name" value="Restrct_endonuc-II-like"/>
</dbReference>
<comment type="caution">
    <text evidence="2">The sequence shown here is derived from an EMBL/GenBank/DDBJ whole genome shotgun (WGS) entry which is preliminary data.</text>
</comment>
<protein>
    <submittedName>
        <fullName evidence="2">DUF559 domain-containing protein</fullName>
    </submittedName>
</protein>
<dbReference type="SUPFAM" id="SSF52980">
    <property type="entry name" value="Restriction endonuclease-like"/>
    <property type="match status" value="1"/>
</dbReference>
<proteinExistence type="predicted"/>
<name>A0A7K1UQ31_9NOCA</name>
<dbReference type="InterPro" id="IPR007569">
    <property type="entry name" value="DUF559"/>
</dbReference>
<dbReference type="EMBL" id="WRPP01000001">
    <property type="protein sequence ID" value="MVU76456.1"/>
    <property type="molecule type" value="Genomic_DNA"/>
</dbReference>
<dbReference type="AlphaFoldDB" id="A0A7K1UQ31"/>
<dbReference type="Proteomes" id="UP000466794">
    <property type="component" value="Unassembled WGS sequence"/>
</dbReference>
<evidence type="ECO:0000313" key="2">
    <source>
        <dbReference type="EMBL" id="MVU76456.1"/>
    </source>
</evidence>
<gene>
    <name evidence="2" type="ORF">GPX89_04260</name>
</gene>
<dbReference type="Gene3D" id="3.40.960.10">
    <property type="entry name" value="VSR Endonuclease"/>
    <property type="match status" value="1"/>
</dbReference>
<organism evidence="2 3">
    <name type="scientific">Nocardia terrae</name>
    <dbReference type="NCBI Taxonomy" id="2675851"/>
    <lineage>
        <taxon>Bacteria</taxon>
        <taxon>Bacillati</taxon>
        <taxon>Actinomycetota</taxon>
        <taxon>Actinomycetes</taxon>
        <taxon>Mycobacteriales</taxon>
        <taxon>Nocardiaceae</taxon>
        <taxon>Nocardia</taxon>
    </lineage>
</organism>
<reference evidence="2 3" key="1">
    <citation type="submission" date="2019-12" db="EMBL/GenBank/DDBJ databases">
        <title>Nocardia sp. nov. ET3-3 isolated from soil.</title>
        <authorList>
            <person name="Kanchanasin P."/>
            <person name="Tanasupawat S."/>
            <person name="Yuki M."/>
            <person name="Kudo T."/>
        </authorList>
    </citation>
    <scope>NUCLEOTIDE SEQUENCE [LARGE SCALE GENOMIC DNA]</scope>
    <source>
        <strain evidence="2 3">ET3-3</strain>
    </source>
</reference>